<dbReference type="GO" id="GO:0016491">
    <property type="term" value="F:oxidoreductase activity"/>
    <property type="evidence" value="ECO:0007669"/>
    <property type="project" value="InterPro"/>
</dbReference>
<dbReference type="OrthoDB" id="276546at2759"/>
<evidence type="ECO:0000313" key="3">
    <source>
        <dbReference type="EMBL" id="TPX35671.1"/>
    </source>
</evidence>
<keyword evidence="4" id="KW-1185">Reference proteome</keyword>
<feature type="compositionally biased region" description="Polar residues" evidence="1">
    <location>
        <begin position="116"/>
        <end position="130"/>
    </location>
</feature>
<dbReference type="Pfam" id="PF00724">
    <property type="entry name" value="Oxidored_FMN"/>
    <property type="match status" value="1"/>
</dbReference>
<protein>
    <recommendedName>
        <fullName evidence="2">NADH:flavin oxidoreductase/NADH oxidase N-terminal domain-containing protein</fullName>
    </recommendedName>
</protein>
<feature type="region of interest" description="Disordered" evidence="1">
    <location>
        <begin position="116"/>
        <end position="136"/>
    </location>
</feature>
<dbReference type="Proteomes" id="UP000319731">
    <property type="component" value="Unassembled WGS sequence"/>
</dbReference>
<organism evidence="3 4">
    <name type="scientific">Synchytrium microbalum</name>
    <dbReference type="NCBI Taxonomy" id="1806994"/>
    <lineage>
        <taxon>Eukaryota</taxon>
        <taxon>Fungi</taxon>
        <taxon>Fungi incertae sedis</taxon>
        <taxon>Chytridiomycota</taxon>
        <taxon>Chytridiomycota incertae sedis</taxon>
        <taxon>Chytridiomycetes</taxon>
        <taxon>Synchytriales</taxon>
        <taxon>Synchytriaceae</taxon>
        <taxon>Synchytrium</taxon>
    </lineage>
</organism>
<dbReference type="STRING" id="1806994.A0A507C832"/>
<dbReference type="GO" id="GO:0010181">
    <property type="term" value="F:FMN binding"/>
    <property type="evidence" value="ECO:0007669"/>
    <property type="project" value="InterPro"/>
</dbReference>
<evidence type="ECO:0000256" key="1">
    <source>
        <dbReference type="SAM" id="MobiDB-lite"/>
    </source>
</evidence>
<dbReference type="PANTHER" id="PTHR22893:SF91">
    <property type="entry name" value="NADPH DEHYDROGENASE 2-RELATED"/>
    <property type="match status" value="1"/>
</dbReference>
<gene>
    <name evidence="3" type="ORF">SmJEL517_g01920</name>
</gene>
<dbReference type="AlphaFoldDB" id="A0A507C832"/>
<feature type="domain" description="NADH:flavin oxidoreductase/NADH oxidase N-terminal" evidence="2">
    <location>
        <begin position="10"/>
        <end position="337"/>
    </location>
</feature>
<reference evidence="3 4" key="1">
    <citation type="journal article" date="2019" name="Sci. Rep.">
        <title>Comparative genomics of chytrid fungi reveal insights into the obligate biotrophic and pathogenic lifestyle of Synchytrium endobioticum.</title>
        <authorList>
            <person name="van de Vossenberg B.T.L.H."/>
            <person name="Warris S."/>
            <person name="Nguyen H.D.T."/>
            <person name="van Gent-Pelzer M.P.E."/>
            <person name="Joly D.L."/>
            <person name="van de Geest H.C."/>
            <person name="Bonants P.J.M."/>
            <person name="Smith D.S."/>
            <person name="Levesque C.A."/>
            <person name="van der Lee T.A.J."/>
        </authorList>
    </citation>
    <scope>NUCLEOTIDE SEQUENCE [LARGE SCALE GENOMIC DNA]</scope>
    <source>
        <strain evidence="3 4">JEL517</strain>
    </source>
</reference>
<dbReference type="RefSeq" id="XP_031026103.1">
    <property type="nucleotide sequence ID" value="XM_031167848.1"/>
</dbReference>
<proteinExistence type="predicted"/>
<accession>A0A507C832</accession>
<dbReference type="InterPro" id="IPR001155">
    <property type="entry name" value="OxRdtase_FMN_N"/>
</dbReference>
<dbReference type="SUPFAM" id="SSF51395">
    <property type="entry name" value="FMN-linked oxidoreductases"/>
    <property type="match status" value="1"/>
</dbReference>
<dbReference type="PANTHER" id="PTHR22893">
    <property type="entry name" value="NADH OXIDOREDUCTASE-RELATED"/>
    <property type="match status" value="1"/>
</dbReference>
<evidence type="ECO:0000259" key="2">
    <source>
        <dbReference type="Pfam" id="PF00724"/>
    </source>
</evidence>
<name>A0A507C832_9FUNG</name>
<dbReference type="EMBL" id="QEAO01000007">
    <property type="protein sequence ID" value="TPX35671.1"/>
    <property type="molecule type" value="Genomic_DNA"/>
</dbReference>
<dbReference type="InterPro" id="IPR045247">
    <property type="entry name" value="Oye-like"/>
</dbReference>
<dbReference type="InterPro" id="IPR013785">
    <property type="entry name" value="Aldolase_TIM"/>
</dbReference>
<sequence length="370" mass="40650">MAGQAKAPILFSPIKVGDMYLQHRICMGPMTRSRSPGEVANDMNALHYAQRATPGGLLITEGTSPSITAQGYDHIPGILTESQAAGWKQVCDAVHKKGGYICAQLWHTGRVSTRKFQPGNQAPVSASATKSSRKAEPARALEVDEIKFIVNEFRTSAKNSRIAGMDCIELHGAHGYLIDQFLQDSSNLRTDSYGGSIENRCRFLFEVLDAVLLELPASKVAIRLSPFANSSVTDKDPVALFSYILNRLNGYKLAYVQFTEPAYASSLTTRTGPPHRESKLNVFNGILKEPTKVMLTGGYELESAEEALATSRGQLIGFGRAFIVMPDLVERLRHDLPQVAHENPRGMYNPGPKGYIDYPTYAEEQKRASL</sequence>
<evidence type="ECO:0000313" key="4">
    <source>
        <dbReference type="Proteomes" id="UP000319731"/>
    </source>
</evidence>
<comment type="caution">
    <text evidence="3">The sequence shown here is derived from an EMBL/GenBank/DDBJ whole genome shotgun (WGS) entry which is preliminary data.</text>
</comment>
<dbReference type="GeneID" id="42003145"/>
<dbReference type="Gene3D" id="3.20.20.70">
    <property type="entry name" value="Aldolase class I"/>
    <property type="match status" value="1"/>
</dbReference>
<dbReference type="CDD" id="cd02933">
    <property type="entry name" value="OYE_like_FMN"/>
    <property type="match status" value="1"/>
</dbReference>